<evidence type="ECO:0008006" key="3">
    <source>
        <dbReference type="Google" id="ProtNLM"/>
    </source>
</evidence>
<keyword evidence="2" id="KW-1185">Reference proteome</keyword>
<evidence type="ECO:0000313" key="1">
    <source>
        <dbReference type="EMBL" id="PXY17052.1"/>
    </source>
</evidence>
<name>A0A318L933_9PSEU</name>
<reference evidence="1 2" key="1">
    <citation type="submission" date="2016-07" db="EMBL/GenBank/DDBJ databases">
        <title>Draft genome sequence of Prauserella sp. YIM 121212, isolated from alkaline soil.</title>
        <authorList>
            <person name="Ruckert C."/>
            <person name="Albersmeier A."/>
            <person name="Jiang C.-L."/>
            <person name="Jiang Y."/>
            <person name="Kalinowski J."/>
            <person name="Schneider O."/>
            <person name="Winkler A."/>
            <person name="Zotchev S.B."/>
        </authorList>
    </citation>
    <scope>NUCLEOTIDE SEQUENCE [LARGE SCALE GENOMIC DNA]</scope>
    <source>
        <strain evidence="1 2">YIM 121212</strain>
    </source>
</reference>
<dbReference type="EMBL" id="MASU01000030">
    <property type="protein sequence ID" value="PXY17052.1"/>
    <property type="molecule type" value="Genomic_DNA"/>
</dbReference>
<gene>
    <name evidence="1" type="ORF">BA062_37910</name>
</gene>
<sequence>MADTSTAPVTVPEFCVHVENAFVVDRPRVADLLNAALASQARPAVFAALNRLPDRRFESLMEVLSELPDVSFGSEAP</sequence>
<accession>A0A318L933</accession>
<proteinExistence type="predicted"/>
<evidence type="ECO:0000313" key="2">
    <source>
        <dbReference type="Proteomes" id="UP000247892"/>
    </source>
</evidence>
<comment type="caution">
    <text evidence="1">The sequence shown here is derived from an EMBL/GenBank/DDBJ whole genome shotgun (WGS) entry which is preliminary data.</text>
</comment>
<dbReference type="Proteomes" id="UP000247892">
    <property type="component" value="Unassembled WGS sequence"/>
</dbReference>
<dbReference type="AlphaFoldDB" id="A0A318L933"/>
<organism evidence="1 2">
    <name type="scientific">Prauserella flavalba</name>
    <dbReference type="NCBI Taxonomy" id="1477506"/>
    <lineage>
        <taxon>Bacteria</taxon>
        <taxon>Bacillati</taxon>
        <taxon>Actinomycetota</taxon>
        <taxon>Actinomycetes</taxon>
        <taxon>Pseudonocardiales</taxon>
        <taxon>Pseudonocardiaceae</taxon>
        <taxon>Prauserella</taxon>
    </lineage>
</organism>
<protein>
    <recommendedName>
        <fullName evidence="3">DUF2795 domain-containing protein</fullName>
    </recommendedName>
</protein>